<sequence>MSVLSYLLDQENRIVATGGGWDDAALSSGGAGAVSEAVVGLPLRDFVSGSASWSVLNALLYQSRLSGKRIKLDYRCDTVDAARAFRMFLVPGTDGMVLSSHHLLWSRPAKLRRLYRTAAENEPAVERCSFCNSVRRGPFWTDEVLNGGVHPATGQVEAVVYDVCPACREMARKAVDGHPEGILPPDAGPVSAPRRDAEDDLRAGMTAQVVPLKRAAGVGSPPGRR</sequence>
<dbReference type="RefSeq" id="WP_143524456.1">
    <property type="nucleotide sequence ID" value="NZ_FTOM01000010.1"/>
</dbReference>
<protein>
    <submittedName>
        <fullName evidence="2">Uncharacterized protein</fullName>
    </submittedName>
</protein>
<dbReference type="Proteomes" id="UP000186098">
    <property type="component" value="Unassembled WGS sequence"/>
</dbReference>
<dbReference type="EMBL" id="FTOM01000010">
    <property type="protein sequence ID" value="SIS89637.1"/>
    <property type="molecule type" value="Genomic_DNA"/>
</dbReference>
<reference evidence="3" key="1">
    <citation type="submission" date="2017-01" db="EMBL/GenBank/DDBJ databases">
        <authorList>
            <person name="Varghese N."/>
            <person name="Submissions S."/>
        </authorList>
    </citation>
    <scope>NUCLEOTIDE SEQUENCE [LARGE SCALE GENOMIC DNA]</scope>
    <source>
        <strain evidence="3">DSM 18714</strain>
    </source>
</reference>
<dbReference type="AlphaFoldDB" id="A0A1N7MU23"/>
<dbReference type="OrthoDB" id="7345950at2"/>
<proteinExistence type="predicted"/>
<gene>
    <name evidence="2" type="ORF">SAMN05421795_11013</name>
</gene>
<accession>A0A1N7MU23</accession>
<evidence type="ECO:0000313" key="2">
    <source>
        <dbReference type="EMBL" id="SIS89637.1"/>
    </source>
</evidence>
<feature type="region of interest" description="Disordered" evidence="1">
    <location>
        <begin position="177"/>
        <end position="197"/>
    </location>
</feature>
<evidence type="ECO:0000313" key="3">
    <source>
        <dbReference type="Proteomes" id="UP000186098"/>
    </source>
</evidence>
<keyword evidence="3" id="KW-1185">Reference proteome</keyword>
<name>A0A1N7MU23_9RHOB</name>
<evidence type="ECO:0000256" key="1">
    <source>
        <dbReference type="SAM" id="MobiDB-lite"/>
    </source>
</evidence>
<organism evidence="2 3">
    <name type="scientific">Phaeovulum vinaykumarii</name>
    <dbReference type="NCBI Taxonomy" id="407234"/>
    <lineage>
        <taxon>Bacteria</taxon>
        <taxon>Pseudomonadati</taxon>
        <taxon>Pseudomonadota</taxon>
        <taxon>Alphaproteobacteria</taxon>
        <taxon>Rhodobacterales</taxon>
        <taxon>Paracoccaceae</taxon>
        <taxon>Phaeovulum</taxon>
    </lineage>
</organism>